<sequence length="309" mass="34230">MADYWKSNPRKFCDVCKCWFADNRSSIEFHERGKRHQEAVRAQLADLARRGRQDHIQKQQLDAEMEQMEKAAMAAFKKDLASNPDLARQYGVKVTKKPGALGPGEFGPTLDGAPVPSEEGPSMDGVPVPEETPAPPPAEPAKKWHEAKSDQGYSYYWNVDTGEAVWEPPDEGYVALPECAPPPPDTVKKEPGAVKQEPGAVKQEPGAVKQEADSDEPPPPAEEVVGPAARPDPYGSRWETVHREPAVPVDLQLPEQHQPKVQPAVPRDKSRIVFRQKTVASLGAGAGETFKKRRVEGDKRRNIRQRTDD</sequence>
<dbReference type="InterPro" id="IPR036020">
    <property type="entry name" value="WW_dom_sf"/>
</dbReference>
<dbReference type="Pfam" id="PF00397">
    <property type="entry name" value="WW"/>
    <property type="match status" value="1"/>
</dbReference>
<dbReference type="EMBL" id="VIIS01001428">
    <property type="protein sequence ID" value="KAF0298549.1"/>
    <property type="molecule type" value="Genomic_DNA"/>
</dbReference>
<reference evidence="9 10" key="1">
    <citation type="submission" date="2019-07" db="EMBL/GenBank/DDBJ databases">
        <title>Draft genome assembly of a fouling barnacle, Amphibalanus amphitrite (Darwin, 1854): The first reference genome for Thecostraca.</title>
        <authorList>
            <person name="Kim W."/>
        </authorList>
    </citation>
    <scope>NUCLEOTIDE SEQUENCE [LARGE SCALE GENOMIC DNA]</scope>
    <source>
        <strain evidence="9">SNU_AA5</strain>
        <tissue evidence="9">Soma without cirri and trophi</tissue>
    </source>
</reference>
<evidence type="ECO:0000256" key="4">
    <source>
        <dbReference type="ARBA" id="ARBA00022833"/>
    </source>
</evidence>
<dbReference type="GO" id="GO:0000398">
    <property type="term" value="P:mRNA splicing, via spliceosome"/>
    <property type="evidence" value="ECO:0007669"/>
    <property type="project" value="InterPro"/>
</dbReference>
<accession>A0A6A4W045</accession>
<dbReference type="GO" id="GO:0071011">
    <property type="term" value="C:precatalytic spliceosome"/>
    <property type="evidence" value="ECO:0007669"/>
    <property type="project" value="TreeGrafter"/>
</dbReference>
<dbReference type="CDD" id="cd00201">
    <property type="entry name" value="WW"/>
    <property type="match status" value="1"/>
</dbReference>
<dbReference type="InterPro" id="IPR001202">
    <property type="entry name" value="WW_dom"/>
</dbReference>
<feature type="compositionally biased region" description="Low complexity" evidence="6">
    <location>
        <begin position="222"/>
        <end position="231"/>
    </location>
</feature>
<dbReference type="SUPFAM" id="SSF51045">
    <property type="entry name" value="WW domain"/>
    <property type="match status" value="1"/>
</dbReference>
<dbReference type="PANTHER" id="PTHR13173">
    <property type="entry name" value="WW DOMAIN BINDING PROTEIN 4"/>
    <property type="match status" value="1"/>
</dbReference>
<comment type="subcellular location">
    <subcellularLocation>
        <location evidence="1">Nucleus</location>
    </subcellularLocation>
</comment>
<dbReference type="InterPro" id="IPR036236">
    <property type="entry name" value="Znf_C2H2_sf"/>
</dbReference>
<gene>
    <name evidence="9" type="primary">Wbp4</name>
    <name evidence="9" type="ORF">FJT64_004146</name>
</gene>
<dbReference type="SMART" id="SM00456">
    <property type="entry name" value="WW"/>
    <property type="match status" value="1"/>
</dbReference>
<evidence type="ECO:0000256" key="6">
    <source>
        <dbReference type="SAM" id="MobiDB-lite"/>
    </source>
</evidence>
<evidence type="ECO:0000313" key="10">
    <source>
        <dbReference type="Proteomes" id="UP000440578"/>
    </source>
</evidence>
<dbReference type="Pfam" id="PF06220">
    <property type="entry name" value="zf-U1"/>
    <property type="match status" value="1"/>
</dbReference>
<dbReference type="PROSITE" id="PS50171">
    <property type="entry name" value="ZF_MATRIN"/>
    <property type="match status" value="1"/>
</dbReference>
<keyword evidence="2" id="KW-0479">Metal-binding</keyword>
<dbReference type="PANTHER" id="PTHR13173:SF10">
    <property type="entry name" value="WW DOMAIN-BINDING PROTEIN 4"/>
    <property type="match status" value="1"/>
</dbReference>
<feature type="region of interest" description="Disordered" evidence="6">
    <location>
        <begin position="285"/>
        <end position="309"/>
    </location>
</feature>
<dbReference type="InterPro" id="IPR040023">
    <property type="entry name" value="WBP4"/>
</dbReference>
<organism evidence="9 10">
    <name type="scientific">Amphibalanus amphitrite</name>
    <name type="common">Striped barnacle</name>
    <name type="synonym">Balanus amphitrite</name>
    <dbReference type="NCBI Taxonomy" id="1232801"/>
    <lineage>
        <taxon>Eukaryota</taxon>
        <taxon>Metazoa</taxon>
        <taxon>Ecdysozoa</taxon>
        <taxon>Arthropoda</taxon>
        <taxon>Crustacea</taxon>
        <taxon>Multicrustacea</taxon>
        <taxon>Cirripedia</taxon>
        <taxon>Thoracica</taxon>
        <taxon>Thoracicalcarea</taxon>
        <taxon>Balanomorpha</taxon>
        <taxon>Balanoidea</taxon>
        <taxon>Balanidae</taxon>
        <taxon>Amphibalaninae</taxon>
        <taxon>Amphibalanus</taxon>
    </lineage>
</organism>
<feature type="compositionally biased region" description="Pro residues" evidence="6">
    <location>
        <begin position="130"/>
        <end position="139"/>
    </location>
</feature>
<dbReference type="Gene3D" id="2.20.70.10">
    <property type="match status" value="1"/>
</dbReference>
<dbReference type="InterPro" id="IPR003604">
    <property type="entry name" value="Matrin/U1-like-C_Znf_C2H2"/>
</dbReference>
<keyword evidence="5" id="KW-0539">Nucleus</keyword>
<feature type="region of interest" description="Disordered" evidence="6">
    <location>
        <begin position="248"/>
        <end position="269"/>
    </location>
</feature>
<dbReference type="Gene3D" id="3.30.160.60">
    <property type="entry name" value="Classic Zinc Finger"/>
    <property type="match status" value="1"/>
</dbReference>
<evidence type="ECO:0000256" key="5">
    <source>
        <dbReference type="ARBA" id="ARBA00023242"/>
    </source>
</evidence>
<comment type="caution">
    <text evidence="9">The sequence shown here is derived from an EMBL/GenBank/DDBJ whole genome shotgun (WGS) entry which is preliminary data.</text>
</comment>
<dbReference type="OrthoDB" id="191651at2759"/>
<dbReference type="InterPro" id="IPR013085">
    <property type="entry name" value="U1-CZ_Znf_C2H2"/>
</dbReference>
<dbReference type="GO" id="GO:0008270">
    <property type="term" value="F:zinc ion binding"/>
    <property type="evidence" value="ECO:0007669"/>
    <property type="project" value="UniProtKB-KW"/>
</dbReference>
<evidence type="ECO:0000256" key="2">
    <source>
        <dbReference type="ARBA" id="ARBA00022723"/>
    </source>
</evidence>
<dbReference type="Proteomes" id="UP000440578">
    <property type="component" value="Unassembled WGS sequence"/>
</dbReference>
<dbReference type="SMART" id="SM00451">
    <property type="entry name" value="ZnF_U1"/>
    <property type="match status" value="1"/>
</dbReference>
<feature type="region of interest" description="Disordered" evidence="6">
    <location>
        <begin position="164"/>
        <end position="236"/>
    </location>
</feature>
<keyword evidence="3" id="KW-0863">Zinc-finger</keyword>
<evidence type="ECO:0000259" key="7">
    <source>
        <dbReference type="PROSITE" id="PS50020"/>
    </source>
</evidence>
<feature type="domain" description="Matrin-type" evidence="8">
    <location>
        <begin position="11"/>
        <end position="42"/>
    </location>
</feature>
<proteinExistence type="predicted"/>
<protein>
    <submittedName>
        <fullName evidence="9">WW domain-binding protein 4</fullName>
    </submittedName>
</protein>
<feature type="region of interest" description="Disordered" evidence="6">
    <location>
        <begin position="99"/>
        <end position="147"/>
    </location>
</feature>
<evidence type="ECO:0000313" key="9">
    <source>
        <dbReference type="EMBL" id="KAF0298549.1"/>
    </source>
</evidence>
<keyword evidence="4" id="KW-0862">Zinc</keyword>
<evidence type="ECO:0000256" key="1">
    <source>
        <dbReference type="ARBA" id="ARBA00004123"/>
    </source>
</evidence>
<dbReference type="PROSITE" id="PS50020">
    <property type="entry name" value="WW_DOMAIN_2"/>
    <property type="match status" value="1"/>
</dbReference>
<feature type="domain" description="WW" evidence="7">
    <location>
        <begin position="144"/>
        <end position="171"/>
    </location>
</feature>
<evidence type="ECO:0000259" key="8">
    <source>
        <dbReference type="PROSITE" id="PS50171"/>
    </source>
</evidence>
<dbReference type="AlphaFoldDB" id="A0A6A4W045"/>
<evidence type="ECO:0000256" key="3">
    <source>
        <dbReference type="ARBA" id="ARBA00022771"/>
    </source>
</evidence>
<dbReference type="InterPro" id="IPR000690">
    <property type="entry name" value="Matrin/U1-C_Znf_C2H2"/>
</dbReference>
<keyword evidence="10" id="KW-1185">Reference proteome</keyword>
<feature type="compositionally biased region" description="Basic and acidic residues" evidence="6">
    <location>
        <begin position="295"/>
        <end position="309"/>
    </location>
</feature>
<dbReference type="GO" id="GO:0003723">
    <property type="term" value="F:RNA binding"/>
    <property type="evidence" value="ECO:0007669"/>
    <property type="project" value="TreeGrafter"/>
</dbReference>
<name>A0A6A4W045_AMPAM</name>
<dbReference type="SUPFAM" id="SSF57667">
    <property type="entry name" value="beta-beta-alpha zinc fingers"/>
    <property type="match status" value="1"/>
</dbReference>